<organism evidence="9 10">
    <name type="scientific">Tetrapyrgos nigripes</name>
    <dbReference type="NCBI Taxonomy" id="182062"/>
    <lineage>
        <taxon>Eukaryota</taxon>
        <taxon>Fungi</taxon>
        <taxon>Dikarya</taxon>
        <taxon>Basidiomycota</taxon>
        <taxon>Agaricomycotina</taxon>
        <taxon>Agaricomycetes</taxon>
        <taxon>Agaricomycetidae</taxon>
        <taxon>Agaricales</taxon>
        <taxon>Marasmiineae</taxon>
        <taxon>Marasmiaceae</taxon>
        <taxon>Tetrapyrgos</taxon>
    </lineage>
</organism>
<evidence type="ECO:0000313" key="9">
    <source>
        <dbReference type="EMBL" id="KAF5356441.1"/>
    </source>
</evidence>
<dbReference type="AlphaFoldDB" id="A0A8H5G194"/>
<keyword evidence="5" id="KW-0479">Metal-binding</keyword>
<keyword evidence="7" id="KW-0378">Hydrolase</keyword>
<evidence type="ECO:0000256" key="2">
    <source>
        <dbReference type="ARBA" id="ARBA00005300"/>
    </source>
</evidence>
<accession>A0A8H5G194</accession>
<comment type="similarity">
    <text evidence="2">Belongs to the RNase H family.</text>
</comment>
<protein>
    <recommendedName>
        <fullName evidence="3">ribonuclease H</fullName>
        <ecNumber evidence="3">3.1.26.4</ecNumber>
    </recommendedName>
</protein>
<dbReference type="Pfam" id="PF00075">
    <property type="entry name" value="RNase_H"/>
    <property type="match status" value="1"/>
</dbReference>
<dbReference type="EMBL" id="JAACJM010000055">
    <property type="protein sequence ID" value="KAF5356441.1"/>
    <property type="molecule type" value="Genomic_DNA"/>
</dbReference>
<feature type="domain" description="RNase H type-1" evidence="8">
    <location>
        <begin position="61"/>
        <end position="243"/>
    </location>
</feature>
<evidence type="ECO:0000256" key="6">
    <source>
        <dbReference type="ARBA" id="ARBA00022759"/>
    </source>
</evidence>
<dbReference type="PROSITE" id="PS50879">
    <property type="entry name" value="RNASE_H_1"/>
    <property type="match status" value="1"/>
</dbReference>
<dbReference type="InterPro" id="IPR050092">
    <property type="entry name" value="RNase_H"/>
</dbReference>
<name>A0A8H5G194_9AGAR</name>
<evidence type="ECO:0000256" key="3">
    <source>
        <dbReference type="ARBA" id="ARBA00012180"/>
    </source>
</evidence>
<gene>
    <name evidence="9" type="ORF">D9758_009531</name>
</gene>
<evidence type="ECO:0000259" key="8">
    <source>
        <dbReference type="PROSITE" id="PS50879"/>
    </source>
</evidence>
<evidence type="ECO:0000256" key="4">
    <source>
        <dbReference type="ARBA" id="ARBA00022722"/>
    </source>
</evidence>
<dbReference type="GO" id="GO:0004523">
    <property type="term" value="F:RNA-DNA hybrid ribonuclease activity"/>
    <property type="evidence" value="ECO:0007669"/>
    <property type="project" value="UniProtKB-EC"/>
</dbReference>
<evidence type="ECO:0000313" key="10">
    <source>
        <dbReference type="Proteomes" id="UP000559256"/>
    </source>
</evidence>
<comment type="catalytic activity">
    <reaction evidence="1">
        <text>Endonucleolytic cleavage to 5'-phosphomonoester.</text>
        <dbReference type="EC" id="3.1.26.4"/>
    </reaction>
</comment>
<dbReference type="EC" id="3.1.26.4" evidence="3"/>
<dbReference type="PANTHER" id="PTHR10642:SF26">
    <property type="entry name" value="RIBONUCLEASE H1"/>
    <property type="match status" value="1"/>
</dbReference>
<dbReference type="InterPro" id="IPR036397">
    <property type="entry name" value="RNaseH_sf"/>
</dbReference>
<dbReference type="Gene3D" id="3.30.420.10">
    <property type="entry name" value="Ribonuclease H-like superfamily/Ribonuclease H"/>
    <property type="match status" value="1"/>
</dbReference>
<dbReference type="InterPro" id="IPR012337">
    <property type="entry name" value="RNaseH-like_sf"/>
</dbReference>
<dbReference type="SUPFAM" id="SSF53098">
    <property type="entry name" value="Ribonuclease H-like"/>
    <property type="match status" value="1"/>
</dbReference>
<dbReference type="InterPro" id="IPR002156">
    <property type="entry name" value="RNaseH_domain"/>
</dbReference>
<evidence type="ECO:0000256" key="7">
    <source>
        <dbReference type="ARBA" id="ARBA00022801"/>
    </source>
</evidence>
<keyword evidence="10" id="KW-1185">Reference proteome</keyword>
<dbReference type="OrthoDB" id="407198at2759"/>
<dbReference type="CDD" id="cd13934">
    <property type="entry name" value="RNase_H_Dikarya_like"/>
    <property type="match status" value="1"/>
</dbReference>
<dbReference type="GO" id="GO:0043137">
    <property type="term" value="P:DNA replication, removal of RNA primer"/>
    <property type="evidence" value="ECO:0007669"/>
    <property type="project" value="TreeGrafter"/>
</dbReference>
<dbReference type="GO" id="GO:0003676">
    <property type="term" value="F:nucleic acid binding"/>
    <property type="evidence" value="ECO:0007669"/>
    <property type="project" value="InterPro"/>
</dbReference>
<keyword evidence="4" id="KW-0540">Nuclease</keyword>
<dbReference type="PANTHER" id="PTHR10642">
    <property type="entry name" value="RIBONUCLEASE H1"/>
    <property type="match status" value="1"/>
</dbReference>
<proteinExistence type="inferred from homology"/>
<reference evidence="9 10" key="1">
    <citation type="journal article" date="2020" name="ISME J.">
        <title>Uncovering the hidden diversity of litter-decomposition mechanisms in mushroom-forming fungi.</title>
        <authorList>
            <person name="Floudas D."/>
            <person name="Bentzer J."/>
            <person name="Ahren D."/>
            <person name="Johansson T."/>
            <person name="Persson P."/>
            <person name="Tunlid A."/>
        </authorList>
    </citation>
    <scope>NUCLEOTIDE SEQUENCE [LARGE SCALE GENOMIC DNA]</scope>
    <source>
        <strain evidence="9 10">CBS 291.85</strain>
    </source>
</reference>
<comment type="caution">
    <text evidence="9">The sequence shown here is derived from an EMBL/GenBank/DDBJ whole genome shotgun (WGS) entry which is preliminary data.</text>
</comment>
<sequence length="244" mass="27929">MDQIHLSSARQGIENRLLKFCEDLFYNADILLLTQNTCSNCECFFVACCQHMDEQRSYYPCHHYKLIFTDGACLNNGRNEPRAGIAAVAGERSDLRRSRRVDNDVDPGMPRTSQRAELLGALEGLDLLRELWDDELIAAEKEKRPIHGKTRRHGQSEDLDSRQTCVIAMDSEYVVKGITDWYPSWKRRGWRTANGKIPANLDLFHRLNDKLTELEVTGVEIGFWRIPRKYNQLADQLAGQAAAS</sequence>
<evidence type="ECO:0000256" key="1">
    <source>
        <dbReference type="ARBA" id="ARBA00000077"/>
    </source>
</evidence>
<evidence type="ECO:0000256" key="5">
    <source>
        <dbReference type="ARBA" id="ARBA00022723"/>
    </source>
</evidence>
<dbReference type="GO" id="GO:0046872">
    <property type="term" value="F:metal ion binding"/>
    <property type="evidence" value="ECO:0007669"/>
    <property type="project" value="UniProtKB-KW"/>
</dbReference>
<dbReference type="Proteomes" id="UP000559256">
    <property type="component" value="Unassembled WGS sequence"/>
</dbReference>
<keyword evidence="6" id="KW-0255">Endonuclease</keyword>